<proteinExistence type="predicted"/>
<evidence type="ECO:0000313" key="3">
    <source>
        <dbReference type="Proteomes" id="UP000002411"/>
    </source>
</evidence>
<evidence type="ECO:0000313" key="2">
    <source>
        <dbReference type="EMBL" id="EDK32329.1"/>
    </source>
</evidence>
<dbReference type="KEGG" id="ckl:CKL_0275"/>
<feature type="region of interest" description="Disordered" evidence="1">
    <location>
        <begin position="1"/>
        <end position="27"/>
    </location>
</feature>
<dbReference type="EMBL" id="CP000673">
    <property type="protein sequence ID" value="EDK32329.1"/>
    <property type="molecule type" value="Genomic_DNA"/>
</dbReference>
<keyword evidence="3" id="KW-1185">Reference proteome</keyword>
<dbReference type="Proteomes" id="UP000002411">
    <property type="component" value="Chromosome"/>
</dbReference>
<reference evidence="2 3" key="1">
    <citation type="journal article" date="2008" name="Proc. Natl. Acad. Sci. U.S.A.">
        <title>The genome of Clostridium kluyveri, a strict anaerobe with unique metabolic features.</title>
        <authorList>
            <person name="Seedorf H."/>
            <person name="Fricke W.F."/>
            <person name="Veith B."/>
            <person name="Brueggemann H."/>
            <person name="Liesegang H."/>
            <person name="Strittmatter A."/>
            <person name="Miethke M."/>
            <person name="Buckel W."/>
            <person name="Hinderberger J."/>
            <person name="Li F."/>
            <person name="Hagemeier C."/>
            <person name="Thauer R.K."/>
            <person name="Gottschalk G."/>
        </authorList>
    </citation>
    <scope>NUCLEOTIDE SEQUENCE [LARGE SCALE GENOMIC DNA]</scope>
    <source>
        <strain evidence="3">ATCC 8527 / DSM 555 / NCIMB 10680</strain>
    </source>
</reference>
<organism evidence="2 3">
    <name type="scientific">Clostridium kluyveri (strain ATCC 8527 / DSM 555 / NBRC 12016 / NCIMB 10680 / K1)</name>
    <dbReference type="NCBI Taxonomy" id="431943"/>
    <lineage>
        <taxon>Bacteria</taxon>
        <taxon>Bacillati</taxon>
        <taxon>Bacillota</taxon>
        <taxon>Clostridia</taxon>
        <taxon>Eubacteriales</taxon>
        <taxon>Clostridiaceae</taxon>
        <taxon>Clostridium</taxon>
    </lineage>
</organism>
<dbReference type="AlphaFoldDB" id="A5N4U8"/>
<evidence type="ECO:0000256" key="1">
    <source>
        <dbReference type="SAM" id="MobiDB-lite"/>
    </source>
</evidence>
<protein>
    <submittedName>
        <fullName evidence="2">Uncharacterized protein</fullName>
    </submittedName>
</protein>
<gene>
    <name evidence="2" type="ordered locus">CKL_0275</name>
</gene>
<dbReference type="HOGENOM" id="CLU_1923925_0_0_9"/>
<accession>A5N4U8</accession>
<dbReference type="STRING" id="431943.CKL_0275"/>
<name>A5N4U8_CLOK5</name>
<sequence>MQSVNQVFRNGGNPKRRNQKRQEQEHAEAQLFAAYQQGNTDKNTYPGNHLQESGCIAEHKFNHGCYYRQQNHKRRGDNLKYQFDKLHKNSPFIKQPYCCILPIFYHFVQRVTMLSRPHRSCPGTSGQVGPK</sequence>